<dbReference type="AlphaFoldDB" id="A0A1B6FJ75"/>
<evidence type="ECO:0000259" key="1">
    <source>
        <dbReference type="PROSITE" id="PS50904"/>
    </source>
</evidence>
<organism evidence="2">
    <name type="scientific">Cuerna arida</name>
    <dbReference type="NCBI Taxonomy" id="1464854"/>
    <lineage>
        <taxon>Eukaryota</taxon>
        <taxon>Metazoa</taxon>
        <taxon>Ecdysozoa</taxon>
        <taxon>Arthropoda</taxon>
        <taxon>Hexapoda</taxon>
        <taxon>Insecta</taxon>
        <taxon>Pterygota</taxon>
        <taxon>Neoptera</taxon>
        <taxon>Paraneoptera</taxon>
        <taxon>Hemiptera</taxon>
        <taxon>Auchenorrhyncha</taxon>
        <taxon>Membracoidea</taxon>
        <taxon>Cicadellidae</taxon>
        <taxon>Cicadellinae</taxon>
        <taxon>Proconiini</taxon>
        <taxon>Cuerna</taxon>
    </lineage>
</organism>
<feature type="domain" description="PRELI/MSF1" evidence="1">
    <location>
        <begin position="1"/>
        <end position="170"/>
    </location>
</feature>
<evidence type="ECO:0000313" key="2">
    <source>
        <dbReference type="EMBL" id="JAS50227.1"/>
    </source>
</evidence>
<dbReference type="PANTHER" id="PTHR11158">
    <property type="entry name" value="MSF1/PX19 RELATED"/>
    <property type="match status" value="1"/>
</dbReference>
<sequence>MVRYSEWKDVLEHSWDQVAQAFWRRYPNPESMHVLSEDTLSREVRDGKLYTKRLFTKTNVPPKWAERIISSRVVKILEESVVDPKEKQITTYTRNIGYTKVMNIVEKVVYKVSDEDASLTVAERSAWVESKMFGFSRAIEAFGIDRFRKNTQKAVNGFSYVLNNMFPKTEVISQEDSVNSSPSISGKEKLMDAAKKATHLAKTKAETIYASTSYQPSQT</sequence>
<dbReference type="EMBL" id="GECZ01019542">
    <property type="protein sequence ID" value="JAS50227.1"/>
    <property type="molecule type" value="Transcribed_RNA"/>
</dbReference>
<accession>A0A1B6FJ75</accession>
<protein>
    <recommendedName>
        <fullName evidence="1">PRELI/MSF1 domain-containing protein</fullName>
    </recommendedName>
</protein>
<dbReference type="Pfam" id="PF04707">
    <property type="entry name" value="PRELI"/>
    <property type="match status" value="1"/>
</dbReference>
<dbReference type="PROSITE" id="PS50904">
    <property type="entry name" value="PRELI_MSF1"/>
    <property type="match status" value="1"/>
</dbReference>
<name>A0A1B6FJ75_9HEMI</name>
<dbReference type="InterPro" id="IPR006797">
    <property type="entry name" value="PRELI/MSF1_dom"/>
</dbReference>
<gene>
    <name evidence="2" type="ORF">g.16567</name>
</gene>
<dbReference type="InterPro" id="IPR037365">
    <property type="entry name" value="Slowmo/Ups"/>
</dbReference>
<dbReference type="GO" id="GO:0005758">
    <property type="term" value="C:mitochondrial intermembrane space"/>
    <property type="evidence" value="ECO:0007669"/>
    <property type="project" value="InterPro"/>
</dbReference>
<proteinExistence type="predicted"/>
<reference evidence="2" key="1">
    <citation type="submission" date="2015-11" db="EMBL/GenBank/DDBJ databases">
        <title>De novo transcriptome assembly of four potential Pierce s Disease insect vectors from Arizona vineyards.</title>
        <authorList>
            <person name="Tassone E.E."/>
        </authorList>
    </citation>
    <scope>NUCLEOTIDE SEQUENCE</scope>
</reference>